<organism evidence="2 3">
    <name type="scientific">Luteolibacter rhizosphaerae</name>
    <dbReference type="NCBI Taxonomy" id="2989719"/>
    <lineage>
        <taxon>Bacteria</taxon>
        <taxon>Pseudomonadati</taxon>
        <taxon>Verrucomicrobiota</taxon>
        <taxon>Verrucomicrobiia</taxon>
        <taxon>Verrucomicrobiales</taxon>
        <taxon>Verrucomicrobiaceae</taxon>
        <taxon>Luteolibacter</taxon>
    </lineage>
</organism>
<dbReference type="Gene3D" id="3.30.10.10">
    <property type="entry name" value="Trypsin Inhibitor V, subunit A"/>
    <property type="match status" value="1"/>
</dbReference>
<gene>
    <name evidence="2" type="ORF">OJ996_07015</name>
</gene>
<evidence type="ECO:0000256" key="1">
    <source>
        <dbReference type="SAM" id="MobiDB-lite"/>
    </source>
</evidence>
<sequence>MRTLPILACLALAACQQQESKPPPRDTPPAPAAPAPPPGKVSSDPSDASSYVGMSVSEASSRADKAGIRWRIVEEDGQSRPVTKDFRPDRLNFAVAAGKIIRVTKG</sequence>
<feature type="region of interest" description="Disordered" evidence="1">
    <location>
        <begin position="17"/>
        <end position="64"/>
    </location>
</feature>
<feature type="compositionally biased region" description="Pro residues" evidence="1">
    <location>
        <begin position="25"/>
        <end position="39"/>
    </location>
</feature>
<name>A0ABT3G0F1_9BACT</name>
<dbReference type="RefSeq" id="WP_264512642.1">
    <property type="nucleotide sequence ID" value="NZ_JAPDDR010000003.1"/>
</dbReference>
<evidence type="ECO:0000313" key="2">
    <source>
        <dbReference type="EMBL" id="MCW1913315.1"/>
    </source>
</evidence>
<protein>
    <recommendedName>
        <fullName evidence="4">PepSY domain-containing protein</fullName>
    </recommendedName>
</protein>
<evidence type="ECO:0000313" key="3">
    <source>
        <dbReference type="Proteomes" id="UP001165653"/>
    </source>
</evidence>
<dbReference type="PROSITE" id="PS51257">
    <property type="entry name" value="PROKAR_LIPOPROTEIN"/>
    <property type="match status" value="1"/>
</dbReference>
<reference evidence="2" key="1">
    <citation type="submission" date="2022-10" db="EMBL/GenBank/DDBJ databases">
        <title>Luteolibacter sp. GHJ8, whole genome shotgun sequencing project.</title>
        <authorList>
            <person name="Zhao G."/>
            <person name="Shen L."/>
        </authorList>
    </citation>
    <scope>NUCLEOTIDE SEQUENCE</scope>
    <source>
        <strain evidence="2">GHJ8</strain>
    </source>
</reference>
<keyword evidence="3" id="KW-1185">Reference proteome</keyword>
<comment type="caution">
    <text evidence="2">The sequence shown here is derived from an EMBL/GenBank/DDBJ whole genome shotgun (WGS) entry which is preliminary data.</text>
</comment>
<evidence type="ECO:0008006" key="4">
    <source>
        <dbReference type="Google" id="ProtNLM"/>
    </source>
</evidence>
<dbReference type="EMBL" id="JAPDDR010000003">
    <property type="protein sequence ID" value="MCW1913315.1"/>
    <property type="molecule type" value="Genomic_DNA"/>
</dbReference>
<accession>A0ABT3G0F1</accession>
<proteinExistence type="predicted"/>
<dbReference type="Proteomes" id="UP001165653">
    <property type="component" value="Unassembled WGS sequence"/>
</dbReference>